<dbReference type="NCBIfam" id="TIGR01766">
    <property type="entry name" value="IS200/IS605 family accessory protein TnpB-like domain"/>
    <property type="match status" value="1"/>
</dbReference>
<dbReference type="Proteomes" id="UP000002620">
    <property type="component" value="Chromosome"/>
</dbReference>
<gene>
    <name evidence="3" type="ordered locus">Adeg_0154</name>
</gene>
<organism evidence="3 4">
    <name type="scientific">Ammonifex degensii (strain DSM 10501 / KC4)</name>
    <dbReference type="NCBI Taxonomy" id="429009"/>
    <lineage>
        <taxon>Bacteria</taxon>
        <taxon>Bacillati</taxon>
        <taxon>Bacillota</taxon>
        <taxon>Clostridia</taxon>
        <taxon>Thermoanaerobacterales</taxon>
        <taxon>Thermoanaerobacteraceae</taxon>
        <taxon>Ammonifex</taxon>
    </lineage>
</organism>
<evidence type="ECO:0000313" key="4">
    <source>
        <dbReference type="Proteomes" id="UP000002620"/>
    </source>
</evidence>
<dbReference type="AlphaFoldDB" id="C9RAP9"/>
<dbReference type="OrthoDB" id="446094at2"/>
<evidence type="ECO:0000259" key="2">
    <source>
        <dbReference type="Pfam" id="PF07282"/>
    </source>
</evidence>
<dbReference type="eggNOG" id="COG0675">
    <property type="taxonomic scope" value="Bacteria"/>
</dbReference>
<proteinExistence type="predicted"/>
<dbReference type="GO" id="GO:0003677">
    <property type="term" value="F:DNA binding"/>
    <property type="evidence" value="ECO:0007669"/>
    <property type="project" value="UniProtKB-KW"/>
</dbReference>
<dbReference type="HOGENOM" id="CLU_050979_0_0_9"/>
<dbReference type="Pfam" id="PF07282">
    <property type="entry name" value="Cas12f1-like_TNB"/>
    <property type="match status" value="1"/>
</dbReference>
<dbReference type="EMBL" id="CP001785">
    <property type="protein sequence ID" value="ACX51326.1"/>
    <property type="molecule type" value="Genomic_DNA"/>
</dbReference>
<dbReference type="KEGG" id="adg:Adeg_0154"/>
<dbReference type="STRING" id="429009.Adeg_0154"/>
<protein>
    <submittedName>
        <fullName evidence="3">Transposase, IS605 OrfB family</fullName>
    </submittedName>
</protein>
<keyword evidence="1" id="KW-0238">DNA-binding</keyword>
<dbReference type="InterPro" id="IPR010095">
    <property type="entry name" value="Cas12f1-like_TNB"/>
</dbReference>
<reference evidence="3 4" key="1">
    <citation type="submission" date="2009-10" db="EMBL/GenBank/DDBJ databases">
        <title>Complete sequence of chromosome of Ammonifex degensii KC4.</title>
        <authorList>
            <consortium name="US DOE Joint Genome Institute"/>
            <person name="Kerfeld C."/>
            <person name="Goodner B."/>
            <person name="Huber H."/>
            <person name="Stetter K."/>
            <person name="Lucas S."/>
            <person name="Copeland A."/>
            <person name="Lapidus A."/>
            <person name="Glavina del Rio T."/>
            <person name="Dalin E."/>
            <person name="Tice H."/>
            <person name="Bruce D."/>
            <person name="Goodwin L."/>
            <person name="Pitluck S."/>
            <person name="Saunders E."/>
            <person name="Brettin T."/>
            <person name="Detter J.C."/>
            <person name="Han C."/>
            <person name="Larimer F."/>
            <person name="Land M."/>
            <person name="Hauser L."/>
            <person name="Kyrpides N."/>
            <person name="Ovchinnikova G."/>
            <person name="Richardson P."/>
        </authorList>
    </citation>
    <scope>NUCLEOTIDE SEQUENCE [LARGE SCALE GENOMIC DNA]</scope>
    <source>
        <strain evidence="4">DSM 10501 / KC4</strain>
    </source>
</reference>
<dbReference type="RefSeq" id="WP_015738204.1">
    <property type="nucleotide sequence ID" value="NC_013385.1"/>
</dbReference>
<name>C9RAP9_AMMDK</name>
<evidence type="ECO:0000313" key="3">
    <source>
        <dbReference type="EMBL" id="ACX51326.1"/>
    </source>
</evidence>
<evidence type="ECO:0000256" key="1">
    <source>
        <dbReference type="ARBA" id="ARBA00023125"/>
    </source>
</evidence>
<feature type="domain" description="Cas12f1-like TNB" evidence="2">
    <location>
        <begin position="386"/>
        <end position="421"/>
    </location>
</feature>
<sequence length="438" mass="51422">MPHLHGPCKILRVRLLVGEKTSRMLQATVCLYRQVVDFCLQLFHDHQELLERGDWFRQAELLTHRTRDNPNPLYPFDAEFSNLPSGFRRAAMAEARGIALAWKSNYERWQGRRQKHEERNRKRMEQGKKRVPFTERPPVFPDEVHTWPTYYATELRRLRPERHILLKVFTGRSYGYRKVVLLDPPEIPEGYEAGSPRLVKKNHGWELHFPLFQVRSPVQDQVLKSYFFLLTDQLQSGSSFRASVLKKTTVRHLVKTDPSLRVCVVDLGLEHHAVMTVRDTEGRVLAARFLPGAEDNRLRKRYLEKVVNLQRQTRVIPEGEAFARDPWEKITNFNDYLVHRVSRQIVDFACLYGAKIIVFENLKNFRPERGTRSHYLNQKLGYWLRGRIVRYTEYKALHAGILVVRVSPTNTSRRCPLCGELSIERYTPGRENGKKLEA</sequence>
<accession>C9RAP9</accession>
<keyword evidence="4" id="KW-1185">Reference proteome</keyword>